<evidence type="ECO:0000313" key="7">
    <source>
        <dbReference type="EMBL" id="BCK00797.1"/>
    </source>
</evidence>
<dbReference type="Gene3D" id="3.40.50.200">
    <property type="entry name" value="Peptidase S8/S53 domain"/>
    <property type="match status" value="1"/>
</dbReference>
<dbReference type="SUPFAM" id="SSF52743">
    <property type="entry name" value="Subtilisin-like"/>
    <property type="match status" value="1"/>
</dbReference>
<sequence length="425" mass="48900">MSIHIAIIDDGINEDYYNIGQLDYNIEITQDLIIQTRYGYDTYENSHGTTCAAIIRKYAKEVSLSSIKILTKGTQKGLKAQLIRALEWCVEQKIHLVNLSAGSVYYKDFKEIEETIQRVTSKGLIIVAACHNQNIFTAPASFKEVIGVKCDLRDIVKAGEYIYNSYIPDGIDCITGSMHRIKNYNGCEEVTSLCNSYAAPYITFAVSEIIKKRPELSLAEIKQELKHSSNKLLIGTDYYKYQQIKYEQKVINCPTINILNISGNNMKDISNSLRALFRRDGYNAISVCSKNTEEDICNGIIPINNFNEDRADIITDRHILNQVYSIYEPDVMIINLQEQYTIEYLSSSMKEFMEYDIRILMIDEVNDTIRKYINPSVNTINIILQSSPREEDFLMKDYKAFCFKDKSVVNKIYDYILRLLDARQI</sequence>
<reference evidence="7 8" key="2">
    <citation type="submission" date="2020-08" db="EMBL/GenBank/DDBJ databases">
        <authorList>
            <person name="Ueki A."/>
            <person name="Tonouchi A."/>
        </authorList>
    </citation>
    <scope>NUCLEOTIDE SEQUENCE [LARGE SCALE GENOMIC DNA]</scope>
    <source>
        <strain evidence="7 8">CTTW</strain>
    </source>
</reference>
<feature type="active site" description="Charge relay system" evidence="5">
    <location>
        <position position="9"/>
    </location>
</feature>
<dbReference type="InterPro" id="IPR036852">
    <property type="entry name" value="Peptidase_S8/S53_dom_sf"/>
</dbReference>
<evidence type="ECO:0000313" key="8">
    <source>
        <dbReference type="Proteomes" id="UP000515703"/>
    </source>
</evidence>
<gene>
    <name evidence="7" type="ORF">bsdcttw_38370</name>
</gene>
<reference evidence="7 8" key="1">
    <citation type="submission" date="2020-08" db="EMBL/GenBank/DDBJ databases">
        <title>Draft genome sequencing of an Anaerocolumna strain isolated from anoxic soil subjected to BSD treatment.</title>
        <authorList>
            <person name="Uek A."/>
            <person name="Tonouchi A."/>
        </authorList>
    </citation>
    <scope>NUCLEOTIDE SEQUENCE [LARGE SCALE GENOMIC DNA]</scope>
    <source>
        <strain evidence="7 8">CTTW</strain>
    </source>
</reference>
<feature type="active site" description="Charge relay system" evidence="5">
    <location>
        <position position="196"/>
    </location>
</feature>
<evidence type="ECO:0000256" key="4">
    <source>
        <dbReference type="ARBA" id="ARBA00022825"/>
    </source>
</evidence>
<dbReference type="GO" id="GO:0004252">
    <property type="term" value="F:serine-type endopeptidase activity"/>
    <property type="evidence" value="ECO:0007669"/>
    <property type="project" value="UniProtKB-UniRule"/>
</dbReference>
<comment type="similarity">
    <text evidence="1 5">Belongs to the peptidase S8 family.</text>
</comment>
<dbReference type="Pfam" id="PF00082">
    <property type="entry name" value="Peptidase_S8"/>
    <property type="match status" value="1"/>
</dbReference>
<keyword evidence="4 5" id="KW-0720">Serine protease</keyword>
<dbReference type="AlphaFoldDB" id="A0A7I8DWY3"/>
<evidence type="ECO:0000259" key="6">
    <source>
        <dbReference type="Pfam" id="PF00082"/>
    </source>
</evidence>
<name>A0A7I8DWY3_9FIRM</name>
<dbReference type="EMBL" id="AP023368">
    <property type="protein sequence ID" value="BCK00797.1"/>
    <property type="molecule type" value="Genomic_DNA"/>
</dbReference>
<dbReference type="RefSeq" id="WP_185256436.1">
    <property type="nucleotide sequence ID" value="NZ_AP023368.1"/>
</dbReference>
<dbReference type="GO" id="GO:0006508">
    <property type="term" value="P:proteolysis"/>
    <property type="evidence" value="ECO:0007669"/>
    <property type="project" value="UniProtKB-KW"/>
</dbReference>
<feature type="domain" description="Peptidase S8/S53" evidence="6">
    <location>
        <begin position="3"/>
        <end position="148"/>
    </location>
</feature>
<keyword evidence="8" id="KW-1185">Reference proteome</keyword>
<dbReference type="InterPro" id="IPR050131">
    <property type="entry name" value="Peptidase_S8_subtilisin-like"/>
</dbReference>
<dbReference type="PANTHER" id="PTHR43806:SF11">
    <property type="entry name" value="CEREVISIN-RELATED"/>
    <property type="match status" value="1"/>
</dbReference>
<protein>
    <recommendedName>
        <fullName evidence="6">Peptidase S8/S53 domain-containing protein</fullName>
    </recommendedName>
</protein>
<dbReference type="Proteomes" id="UP000515703">
    <property type="component" value="Chromosome"/>
</dbReference>
<dbReference type="PROSITE" id="PS51892">
    <property type="entry name" value="SUBTILASE"/>
    <property type="match status" value="1"/>
</dbReference>
<dbReference type="PANTHER" id="PTHR43806">
    <property type="entry name" value="PEPTIDASE S8"/>
    <property type="match status" value="1"/>
</dbReference>
<keyword evidence="2 5" id="KW-0645">Protease</keyword>
<organism evidence="7 8">
    <name type="scientific">Anaerocolumna chitinilytica</name>
    <dbReference type="NCBI Taxonomy" id="1727145"/>
    <lineage>
        <taxon>Bacteria</taxon>
        <taxon>Bacillati</taxon>
        <taxon>Bacillota</taxon>
        <taxon>Clostridia</taxon>
        <taxon>Lachnospirales</taxon>
        <taxon>Lachnospiraceae</taxon>
        <taxon>Anaerocolumna</taxon>
    </lineage>
</organism>
<dbReference type="InterPro" id="IPR000209">
    <property type="entry name" value="Peptidase_S8/S53_dom"/>
</dbReference>
<feature type="active site" description="Charge relay system" evidence="5">
    <location>
        <position position="47"/>
    </location>
</feature>
<evidence type="ECO:0000256" key="2">
    <source>
        <dbReference type="ARBA" id="ARBA00022670"/>
    </source>
</evidence>
<dbReference type="KEGG" id="acht:bsdcttw_38370"/>
<keyword evidence="3 5" id="KW-0378">Hydrolase</keyword>
<evidence type="ECO:0000256" key="3">
    <source>
        <dbReference type="ARBA" id="ARBA00022801"/>
    </source>
</evidence>
<evidence type="ECO:0000256" key="1">
    <source>
        <dbReference type="ARBA" id="ARBA00011073"/>
    </source>
</evidence>
<evidence type="ECO:0000256" key="5">
    <source>
        <dbReference type="PROSITE-ProRule" id="PRU01240"/>
    </source>
</evidence>
<proteinExistence type="inferred from homology"/>
<accession>A0A7I8DWY3</accession>